<dbReference type="EMBL" id="GL349459">
    <property type="protein sequence ID" value="KNC50097.1"/>
    <property type="molecule type" value="Genomic_DNA"/>
</dbReference>
<keyword evidence="2" id="KW-0853">WD repeat</keyword>
<sequence>MIFTSGCRKVSKSESEPTAGGASKRSKSLGAVAGSSASQSEPQSQPQPQPQPQSQSQPRELEASMLDDFILRKIVKENHGSEVVGLEFNRVQADASNMVATVGANQLNVYDNEHIGDHLDIVSQYMAPDTEDSILCMAWADAPVDSLLVVGNSAGRVQVISLVNSVVIAEATVHSAAVTALHVPLTTSDHMLITASRAEGVVKAWSLPDLTPLASLASAAGCITSAAPAPHWAAARTAAEEPASDVTLVVGTLGGDIEVWDVPTDGSGREPVARGSLVRSELPARQHLAPIDCVRVISTTALVSKSTDGRLVVWQKGEAAALETAVAKCALAVEPPTPQAGPIFTSFDVSANGKYLAVGSAKTVQLISTETWSVDKVLEHHRVRTEVYTARFTKTGSSIIFSGSDAFIWRFDYFPPETADEKAVREAREARQSKIQFRDS</sequence>
<evidence type="ECO:0000256" key="6">
    <source>
        <dbReference type="SAM" id="MobiDB-lite"/>
    </source>
</evidence>
<dbReference type="InterPro" id="IPR001680">
    <property type="entry name" value="WD40_rpt"/>
</dbReference>
<dbReference type="GeneID" id="25569830"/>
<dbReference type="Gene3D" id="2.130.10.10">
    <property type="entry name" value="YVTN repeat-like/Quinoprotein amine dehydrogenase"/>
    <property type="match status" value="1"/>
</dbReference>
<dbReference type="RefSeq" id="XP_013757308.1">
    <property type="nucleotide sequence ID" value="XM_013901854.1"/>
</dbReference>
<comment type="similarity">
    <text evidence="1">Belongs to the WD repeat ESC family.</text>
</comment>
<evidence type="ECO:0000313" key="8">
    <source>
        <dbReference type="Proteomes" id="UP000054408"/>
    </source>
</evidence>
<dbReference type="InterPro" id="IPR015943">
    <property type="entry name" value="WD40/YVTN_repeat-like_dom_sf"/>
</dbReference>
<dbReference type="OrthoDB" id="7318948at2759"/>
<keyword evidence="8" id="KW-1185">Reference proteome</keyword>
<organism evidence="7 8">
    <name type="scientific">Thecamonas trahens ATCC 50062</name>
    <dbReference type="NCBI Taxonomy" id="461836"/>
    <lineage>
        <taxon>Eukaryota</taxon>
        <taxon>Apusozoa</taxon>
        <taxon>Apusomonadida</taxon>
        <taxon>Apusomonadidae</taxon>
        <taxon>Thecamonas</taxon>
    </lineage>
</organism>
<evidence type="ECO:0000256" key="5">
    <source>
        <dbReference type="ARBA" id="ARBA00023163"/>
    </source>
</evidence>
<keyword evidence="5" id="KW-0804">Transcription</keyword>
<dbReference type="STRING" id="461836.A0A0L0DCP8"/>
<proteinExistence type="inferred from homology"/>
<keyword evidence="4" id="KW-0805">Transcription regulation</keyword>
<keyword evidence="3" id="KW-0677">Repeat</keyword>
<feature type="region of interest" description="Disordered" evidence="6">
    <location>
        <begin position="1"/>
        <end position="60"/>
    </location>
</feature>
<evidence type="ECO:0000256" key="4">
    <source>
        <dbReference type="ARBA" id="ARBA00023015"/>
    </source>
</evidence>
<reference evidence="7 8" key="1">
    <citation type="submission" date="2010-05" db="EMBL/GenBank/DDBJ databases">
        <title>The Genome Sequence of Thecamonas trahens ATCC 50062.</title>
        <authorList>
            <consortium name="The Broad Institute Genome Sequencing Platform"/>
            <person name="Russ C."/>
            <person name="Cuomo C."/>
            <person name="Shea T."/>
            <person name="Young S.K."/>
            <person name="Zeng Q."/>
            <person name="Koehrsen M."/>
            <person name="Haas B."/>
            <person name="Borodovsky M."/>
            <person name="Guigo R."/>
            <person name="Alvarado L."/>
            <person name="Berlin A."/>
            <person name="Bochicchio J."/>
            <person name="Borenstein D."/>
            <person name="Chapman S."/>
            <person name="Chen Z."/>
            <person name="Freedman E."/>
            <person name="Gellesch M."/>
            <person name="Goldberg J."/>
            <person name="Griggs A."/>
            <person name="Gujja S."/>
            <person name="Heilman E."/>
            <person name="Heiman D."/>
            <person name="Hepburn T."/>
            <person name="Howarth C."/>
            <person name="Jen D."/>
            <person name="Larson L."/>
            <person name="Mehta T."/>
            <person name="Park D."/>
            <person name="Pearson M."/>
            <person name="Roberts A."/>
            <person name="Saif S."/>
            <person name="Shenoy N."/>
            <person name="Sisk P."/>
            <person name="Stolte C."/>
            <person name="Sykes S."/>
            <person name="Thomson T."/>
            <person name="Walk T."/>
            <person name="White J."/>
            <person name="Yandava C."/>
            <person name="Burger G."/>
            <person name="Gray M.W."/>
            <person name="Holland P.W.H."/>
            <person name="King N."/>
            <person name="Lang F.B.F."/>
            <person name="Roger A.J."/>
            <person name="Ruiz-Trillo I."/>
            <person name="Lander E."/>
            <person name="Nusbaum C."/>
        </authorList>
    </citation>
    <scope>NUCLEOTIDE SEQUENCE [LARGE SCALE GENOMIC DNA]</scope>
    <source>
        <strain evidence="7 8">ATCC 50062</strain>
    </source>
</reference>
<accession>A0A0L0DCP8</accession>
<dbReference type="PANTHER" id="PTHR10253">
    <property type="entry name" value="POLYCOMB PROTEIN"/>
    <property type="match status" value="1"/>
</dbReference>
<name>A0A0L0DCP8_THETB</name>
<dbReference type="OMA" id="RDVHRNY"/>
<protein>
    <submittedName>
        <fullName evidence="7">Uncharacterized protein</fullName>
    </submittedName>
</protein>
<dbReference type="SUPFAM" id="SSF50978">
    <property type="entry name" value="WD40 repeat-like"/>
    <property type="match status" value="1"/>
</dbReference>
<dbReference type="SMART" id="SM00320">
    <property type="entry name" value="WD40"/>
    <property type="match status" value="5"/>
</dbReference>
<dbReference type="AlphaFoldDB" id="A0A0L0DCP8"/>
<dbReference type="eggNOG" id="KOG1034">
    <property type="taxonomic scope" value="Eukaryota"/>
</dbReference>
<feature type="compositionally biased region" description="Low complexity" evidence="6">
    <location>
        <begin position="35"/>
        <end position="44"/>
    </location>
</feature>
<evidence type="ECO:0000256" key="1">
    <source>
        <dbReference type="ARBA" id="ARBA00008075"/>
    </source>
</evidence>
<gene>
    <name evidence="7" type="ORF">AMSG_11915</name>
</gene>
<evidence type="ECO:0000313" key="7">
    <source>
        <dbReference type="EMBL" id="KNC50097.1"/>
    </source>
</evidence>
<evidence type="ECO:0000256" key="2">
    <source>
        <dbReference type="ARBA" id="ARBA00022574"/>
    </source>
</evidence>
<dbReference type="InterPro" id="IPR051243">
    <property type="entry name" value="PcG_WD-repeat"/>
</dbReference>
<dbReference type="InterPro" id="IPR036322">
    <property type="entry name" value="WD40_repeat_dom_sf"/>
</dbReference>
<dbReference type="Proteomes" id="UP000054408">
    <property type="component" value="Unassembled WGS sequence"/>
</dbReference>
<evidence type="ECO:0000256" key="3">
    <source>
        <dbReference type="ARBA" id="ARBA00022737"/>
    </source>
</evidence>